<dbReference type="Proteomes" id="UP000612585">
    <property type="component" value="Unassembled WGS sequence"/>
</dbReference>
<protein>
    <submittedName>
        <fullName evidence="1">Uncharacterized protein</fullName>
    </submittedName>
</protein>
<dbReference type="RefSeq" id="WP_204014712.1">
    <property type="nucleotide sequence ID" value="NZ_BOPG01000137.1"/>
</dbReference>
<dbReference type="AlphaFoldDB" id="A0A8J3ZIU9"/>
<name>A0A8J3ZIU9_9ACTN</name>
<reference evidence="1" key="1">
    <citation type="submission" date="2021-01" db="EMBL/GenBank/DDBJ databases">
        <title>Whole genome shotgun sequence of Virgisporangium aurantiacum NBRC 16421.</title>
        <authorList>
            <person name="Komaki H."/>
            <person name="Tamura T."/>
        </authorList>
    </citation>
    <scope>NUCLEOTIDE SEQUENCE</scope>
    <source>
        <strain evidence="1">NBRC 16421</strain>
    </source>
</reference>
<evidence type="ECO:0000313" key="1">
    <source>
        <dbReference type="EMBL" id="GIJ64907.1"/>
    </source>
</evidence>
<gene>
    <name evidence="1" type="ORF">Vau01_124230</name>
</gene>
<organism evidence="1 2">
    <name type="scientific">Virgisporangium aurantiacum</name>
    <dbReference type="NCBI Taxonomy" id="175570"/>
    <lineage>
        <taxon>Bacteria</taxon>
        <taxon>Bacillati</taxon>
        <taxon>Actinomycetota</taxon>
        <taxon>Actinomycetes</taxon>
        <taxon>Micromonosporales</taxon>
        <taxon>Micromonosporaceae</taxon>
        <taxon>Virgisporangium</taxon>
    </lineage>
</organism>
<evidence type="ECO:0000313" key="2">
    <source>
        <dbReference type="Proteomes" id="UP000612585"/>
    </source>
</evidence>
<proteinExistence type="predicted"/>
<keyword evidence="2" id="KW-1185">Reference proteome</keyword>
<comment type="caution">
    <text evidence="1">The sequence shown here is derived from an EMBL/GenBank/DDBJ whole genome shotgun (WGS) entry which is preliminary data.</text>
</comment>
<sequence>MNEDHPVEHDPVTSQSLGRGPVGLLYVGDVQALRRADSVRFDTRETQSGLDAWIEADLFPPSVAEPRIYTATEQRLFPEADASDRRRRIAVAADIAGFDAQQRWHDRHLPGATAYALISPARLDEVWRSIAAFLRVGDVLRLHWRADNTIDWLADPTLHRDELSIAVHRGRRRWMFLLDVQIRPEPVRMITRI</sequence>
<dbReference type="EMBL" id="BOPG01000137">
    <property type="protein sequence ID" value="GIJ64907.1"/>
    <property type="molecule type" value="Genomic_DNA"/>
</dbReference>
<accession>A0A8J3ZIU9</accession>